<evidence type="ECO:0008006" key="4">
    <source>
        <dbReference type="Google" id="ProtNLM"/>
    </source>
</evidence>
<name>A0ABV0K506_9CYAN</name>
<proteinExistence type="predicted"/>
<organism evidence="2 3">
    <name type="scientific">Leptolyngbya subtilissima DQ-A4</name>
    <dbReference type="NCBI Taxonomy" id="2933933"/>
    <lineage>
        <taxon>Bacteria</taxon>
        <taxon>Bacillati</taxon>
        <taxon>Cyanobacteriota</taxon>
        <taxon>Cyanophyceae</taxon>
        <taxon>Leptolyngbyales</taxon>
        <taxon>Leptolyngbyaceae</taxon>
        <taxon>Leptolyngbya group</taxon>
        <taxon>Leptolyngbya</taxon>
    </lineage>
</organism>
<evidence type="ECO:0000313" key="2">
    <source>
        <dbReference type="EMBL" id="MEP0946998.1"/>
    </source>
</evidence>
<feature type="region of interest" description="Disordered" evidence="1">
    <location>
        <begin position="295"/>
        <end position="315"/>
    </location>
</feature>
<evidence type="ECO:0000313" key="3">
    <source>
        <dbReference type="Proteomes" id="UP001482513"/>
    </source>
</evidence>
<evidence type="ECO:0000256" key="1">
    <source>
        <dbReference type="SAM" id="MobiDB-lite"/>
    </source>
</evidence>
<comment type="caution">
    <text evidence="2">The sequence shown here is derived from an EMBL/GenBank/DDBJ whole genome shotgun (WGS) entry which is preliminary data.</text>
</comment>
<dbReference type="EMBL" id="JAMPKX010000003">
    <property type="protein sequence ID" value="MEP0946998.1"/>
    <property type="molecule type" value="Genomic_DNA"/>
</dbReference>
<keyword evidence="3" id="KW-1185">Reference proteome</keyword>
<accession>A0ABV0K506</accession>
<reference evidence="2 3" key="1">
    <citation type="submission" date="2022-04" db="EMBL/GenBank/DDBJ databases">
        <title>Positive selection, recombination, and allopatry shape intraspecific diversity of widespread and dominant cyanobacteria.</title>
        <authorList>
            <person name="Wei J."/>
            <person name="Shu W."/>
            <person name="Hu C."/>
        </authorList>
    </citation>
    <scope>NUCLEOTIDE SEQUENCE [LARGE SCALE GENOMIC DNA]</scope>
    <source>
        <strain evidence="2 3">DQ-A4</strain>
    </source>
</reference>
<sequence length="315" mass="35059">MSLDIRQLMKAILKSLLIGSLLALGLPALAENPRIEIDSDTEAISDQAIEQGAIRVVVSYTPLDYAAEEVSDNLTIQLFHNNELKLSTTDTAAMFAGIELIDLDSDGTSEVVVQTYSGGAHCCLATTTYTWQNEQFNPVYFGYLDGSGGQFKDLNGDGLMEFVTLDNSFFYTFSSYAGSYPPSVILTYENGEYRDTTPQFTNYLEDAAADMRFTVEDPEFADRSDKNGVLAGYVAQNIRLGNYREAWLFMLAHYERTDDWGLETYNDQGELAGTYPDFPTALYAFLQELGYLDTNGRPQPTVDRSPVEAERASFQ</sequence>
<dbReference type="SUPFAM" id="SSF69318">
    <property type="entry name" value="Integrin alpha N-terminal domain"/>
    <property type="match status" value="1"/>
</dbReference>
<feature type="compositionally biased region" description="Basic and acidic residues" evidence="1">
    <location>
        <begin position="305"/>
        <end position="315"/>
    </location>
</feature>
<protein>
    <recommendedName>
        <fullName evidence="4">VCBS repeat-containing protein</fullName>
    </recommendedName>
</protein>
<dbReference type="InterPro" id="IPR028994">
    <property type="entry name" value="Integrin_alpha_N"/>
</dbReference>
<dbReference type="Proteomes" id="UP001482513">
    <property type="component" value="Unassembled WGS sequence"/>
</dbReference>
<gene>
    <name evidence="2" type="ORF">NC992_08955</name>
</gene>